<dbReference type="EnsemblPlants" id="PGSC0003DMT400095754">
    <property type="protein sequence ID" value="PGSC0003DMT400095754"/>
    <property type="gene ID" value="PGSC0003DMG400045325"/>
</dbReference>
<evidence type="ECO:0000313" key="1">
    <source>
        <dbReference type="EnsemblPlants" id="PGSC0003DMT400095754"/>
    </source>
</evidence>
<dbReference type="PaxDb" id="4113-PGSC0003DMT400095754"/>
<dbReference type="Proteomes" id="UP000011115">
    <property type="component" value="Unassembled WGS sequence"/>
</dbReference>
<reference evidence="1" key="2">
    <citation type="submission" date="2015-06" db="UniProtKB">
        <authorList>
            <consortium name="EnsemblPlants"/>
        </authorList>
    </citation>
    <scope>IDENTIFICATION</scope>
    <source>
        <strain evidence="1">DM1-3 516 R44</strain>
    </source>
</reference>
<dbReference type="Gramene" id="PGSC0003DMT400095754">
    <property type="protein sequence ID" value="PGSC0003DMT400095754"/>
    <property type="gene ID" value="PGSC0003DMG400045325"/>
</dbReference>
<reference evidence="2" key="1">
    <citation type="journal article" date="2011" name="Nature">
        <title>Genome sequence and analysis of the tuber crop potato.</title>
        <authorList>
            <consortium name="The Potato Genome Sequencing Consortium"/>
        </authorList>
    </citation>
    <scope>NUCLEOTIDE SEQUENCE [LARGE SCALE GENOMIC DNA]</scope>
    <source>
        <strain evidence="2">cv. DM1-3 516 R44</strain>
    </source>
</reference>
<keyword evidence="2" id="KW-1185">Reference proteome</keyword>
<sequence length="140" mass="15306">MSRAIQRIADTIHQVRSSSPKVTVYFRDIGAQKGDQEKLSGSRRENSFALHSAKQVAPAKPLSAVSSGILEYCILQNSEQFRGSNDGQSRARQPVRRVTNGAFSSPSFTEFPIKLGGSNCGPTHGSLTSLVSHRLDFWLT</sequence>
<evidence type="ECO:0000313" key="2">
    <source>
        <dbReference type="Proteomes" id="UP000011115"/>
    </source>
</evidence>
<protein>
    <submittedName>
        <fullName evidence="1">Uncharacterized protein</fullName>
    </submittedName>
</protein>
<organism evidence="1 2">
    <name type="scientific">Solanum tuberosum</name>
    <name type="common">Potato</name>
    <dbReference type="NCBI Taxonomy" id="4113"/>
    <lineage>
        <taxon>Eukaryota</taxon>
        <taxon>Viridiplantae</taxon>
        <taxon>Streptophyta</taxon>
        <taxon>Embryophyta</taxon>
        <taxon>Tracheophyta</taxon>
        <taxon>Spermatophyta</taxon>
        <taxon>Magnoliopsida</taxon>
        <taxon>eudicotyledons</taxon>
        <taxon>Gunneridae</taxon>
        <taxon>Pentapetalae</taxon>
        <taxon>asterids</taxon>
        <taxon>lamiids</taxon>
        <taxon>Solanales</taxon>
        <taxon>Solanaceae</taxon>
        <taxon>Solanoideae</taxon>
        <taxon>Solaneae</taxon>
        <taxon>Solanum</taxon>
    </lineage>
</organism>
<dbReference type="InParanoid" id="M1DX00"/>
<dbReference type="HOGENOM" id="CLU_1838699_0_0_1"/>
<dbReference type="AlphaFoldDB" id="M1DX00"/>
<accession>M1DX00</accession>
<name>M1DX00_SOLTU</name>
<proteinExistence type="predicted"/>